<proteinExistence type="predicted"/>
<keyword evidence="1" id="KW-1133">Transmembrane helix</keyword>
<protein>
    <submittedName>
        <fullName evidence="2">Uncharacterized protein</fullName>
    </submittedName>
</protein>
<sequence length="121" mass="13443">MKPIISPWIIYFAGRVDALHIFFGILGVIFGAIAVIAFMQGDDEGEPFKYKSIITKFLIGCVLMAIVIVMTPNTETIYTMAAVKEITPDNIQAIGKTGKDVIDYITDQIDKVVNDKEENKK</sequence>
<keyword evidence="1" id="KW-0812">Transmembrane</keyword>
<feature type="transmembrane region" description="Helical" evidence="1">
    <location>
        <begin position="53"/>
        <end position="71"/>
    </location>
</feature>
<name>A0A8S5VD44_9CAUD</name>
<accession>A0A8S5VD44</accession>
<evidence type="ECO:0000313" key="2">
    <source>
        <dbReference type="EMBL" id="DAG04539.1"/>
    </source>
</evidence>
<reference evidence="2" key="1">
    <citation type="journal article" date="2021" name="Proc. Natl. Acad. Sci. U.S.A.">
        <title>A Catalog of Tens of Thousands of Viruses from Human Metagenomes Reveals Hidden Associations with Chronic Diseases.</title>
        <authorList>
            <person name="Tisza M.J."/>
            <person name="Buck C.B."/>
        </authorList>
    </citation>
    <scope>NUCLEOTIDE SEQUENCE</scope>
    <source>
        <strain evidence="2">CtDXu9</strain>
    </source>
</reference>
<keyword evidence="1" id="KW-0472">Membrane</keyword>
<organism evidence="2">
    <name type="scientific">Siphoviridae sp. ctDXu9</name>
    <dbReference type="NCBI Taxonomy" id="2825387"/>
    <lineage>
        <taxon>Viruses</taxon>
        <taxon>Duplodnaviria</taxon>
        <taxon>Heunggongvirae</taxon>
        <taxon>Uroviricota</taxon>
        <taxon>Caudoviricetes</taxon>
    </lineage>
</organism>
<feature type="transmembrane region" description="Helical" evidence="1">
    <location>
        <begin position="21"/>
        <end position="41"/>
    </location>
</feature>
<dbReference type="EMBL" id="BK016244">
    <property type="protein sequence ID" value="DAG04539.1"/>
    <property type="molecule type" value="Genomic_DNA"/>
</dbReference>
<evidence type="ECO:0000256" key="1">
    <source>
        <dbReference type="SAM" id="Phobius"/>
    </source>
</evidence>